<dbReference type="STRING" id="420778.A0A1S8BLN9"/>
<dbReference type="GO" id="GO:0072546">
    <property type="term" value="C:EMC complex"/>
    <property type="evidence" value="ECO:0007669"/>
    <property type="project" value="TreeGrafter"/>
</dbReference>
<evidence type="ECO:0008006" key="11">
    <source>
        <dbReference type="Google" id="ProtNLM"/>
    </source>
</evidence>
<feature type="chain" id="PRO_5012097051" description="Transmembrane protein 32 protein" evidence="8">
    <location>
        <begin position="20"/>
        <end position="186"/>
    </location>
</feature>
<evidence type="ECO:0000256" key="3">
    <source>
        <dbReference type="ARBA" id="ARBA00022692"/>
    </source>
</evidence>
<dbReference type="PANTHER" id="PTHR28144">
    <property type="entry name" value="ER MEMBRANE PROTEIN COMPLEX SUBUNIT 5"/>
    <property type="match status" value="1"/>
</dbReference>
<dbReference type="InterPro" id="IPR018937">
    <property type="entry name" value="MMgT"/>
</dbReference>
<sequence>MAVLSNFLVAIGLVFLTHSYVPAFLFQNPPIGQLVRPAANTLNPPPPPSPSNATVTNASPANNSVYSAHEHSALHSTAASHASSSSIPSLPADVVAETLLSVLLVAAGIVLSSAPLKPIQWSRWAGEAEREEARRRIGKGRKIDVTQGEVPGGNPFAWITEDRQGFWDGRGKRQSFADWVREGGRS</sequence>
<comment type="similarity">
    <text evidence="2">Belongs to the membrane magnesium transporter (TC 1.A.67) family.</text>
</comment>
<name>A0A1S8BLN9_9PEZI</name>
<proteinExistence type="inferred from homology"/>
<dbReference type="Pfam" id="PF10270">
    <property type="entry name" value="MMgT"/>
    <property type="match status" value="1"/>
</dbReference>
<dbReference type="PANTHER" id="PTHR28144:SF1">
    <property type="entry name" value="ER MEMBRANE PROTEIN COMPLEX SUBUNIT 5"/>
    <property type="match status" value="1"/>
</dbReference>
<feature type="transmembrane region" description="Helical" evidence="7">
    <location>
        <begin position="94"/>
        <end position="114"/>
    </location>
</feature>
<dbReference type="InterPro" id="IPR053279">
    <property type="entry name" value="EMC_subunit"/>
</dbReference>
<accession>A0A1S8BLN9</accession>
<comment type="caution">
    <text evidence="9">The sequence shown here is derived from an EMBL/GenBank/DDBJ whole genome shotgun (WGS) entry which is preliminary data.</text>
</comment>
<evidence type="ECO:0000256" key="2">
    <source>
        <dbReference type="ARBA" id="ARBA00006109"/>
    </source>
</evidence>
<organism evidence="9 10">
    <name type="scientific">Diplodia seriata</name>
    <dbReference type="NCBI Taxonomy" id="420778"/>
    <lineage>
        <taxon>Eukaryota</taxon>
        <taxon>Fungi</taxon>
        <taxon>Dikarya</taxon>
        <taxon>Ascomycota</taxon>
        <taxon>Pezizomycotina</taxon>
        <taxon>Dothideomycetes</taxon>
        <taxon>Dothideomycetes incertae sedis</taxon>
        <taxon>Botryosphaeriales</taxon>
        <taxon>Botryosphaeriaceae</taxon>
        <taxon>Diplodia</taxon>
    </lineage>
</organism>
<protein>
    <recommendedName>
        <fullName evidence="11">Transmembrane protein 32 protein</fullName>
    </recommendedName>
</protein>
<evidence type="ECO:0000256" key="4">
    <source>
        <dbReference type="ARBA" id="ARBA00022989"/>
    </source>
</evidence>
<evidence type="ECO:0000256" key="6">
    <source>
        <dbReference type="SAM" id="MobiDB-lite"/>
    </source>
</evidence>
<keyword evidence="4 7" id="KW-1133">Transmembrane helix</keyword>
<dbReference type="GO" id="GO:0034975">
    <property type="term" value="P:protein folding in endoplasmic reticulum"/>
    <property type="evidence" value="ECO:0007669"/>
    <property type="project" value="TreeGrafter"/>
</dbReference>
<reference evidence="9 10" key="1">
    <citation type="submission" date="2017-01" db="EMBL/GenBank/DDBJ databases">
        <title>Draft genome sequence of Diplodia seriata F98.1, a fungal species involved in grapevine trunk diseases.</title>
        <authorList>
            <person name="Robert-Siegwald G."/>
            <person name="Vallet J."/>
            <person name="Abou-Mansour E."/>
            <person name="Xu J."/>
            <person name="Rey P."/>
            <person name="Bertsch C."/>
            <person name="Rego C."/>
            <person name="Larignon P."/>
            <person name="Fontaine F."/>
            <person name="Lebrun M.-H."/>
        </authorList>
    </citation>
    <scope>NUCLEOTIDE SEQUENCE [LARGE SCALE GENOMIC DNA]</scope>
    <source>
        <strain evidence="9 10">F98.1</strain>
    </source>
</reference>
<evidence type="ECO:0000256" key="1">
    <source>
        <dbReference type="ARBA" id="ARBA00004127"/>
    </source>
</evidence>
<gene>
    <name evidence="9" type="ORF">BK809_0003171</name>
</gene>
<evidence type="ECO:0000256" key="7">
    <source>
        <dbReference type="SAM" id="Phobius"/>
    </source>
</evidence>
<dbReference type="OrthoDB" id="44756at2759"/>
<feature type="signal peptide" evidence="8">
    <location>
        <begin position="1"/>
        <end position="19"/>
    </location>
</feature>
<keyword evidence="3 7" id="KW-0812">Transmembrane</keyword>
<feature type="region of interest" description="Disordered" evidence="6">
    <location>
        <begin position="37"/>
        <end position="62"/>
    </location>
</feature>
<dbReference type="Proteomes" id="UP000190776">
    <property type="component" value="Unassembled WGS sequence"/>
</dbReference>
<evidence type="ECO:0000256" key="8">
    <source>
        <dbReference type="SAM" id="SignalP"/>
    </source>
</evidence>
<keyword evidence="8" id="KW-0732">Signal</keyword>
<evidence type="ECO:0000256" key="5">
    <source>
        <dbReference type="ARBA" id="ARBA00023136"/>
    </source>
</evidence>
<keyword evidence="5 7" id="KW-0472">Membrane</keyword>
<comment type="subcellular location">
    <subcellularLocation>
        <location evidence="1">Endomembrane system</location>
        <topology evidence="1">Multi-pass membrane protein</topology>
    </subcellularLocation>
</comment>
<dbReference type="EMBL" id="MSZU01000075">
    <property type="protein sequence ID" value="OMP88414.1"/>
    <property type="molecule type" value="Genomic_DNA"/>
</dbReference>
<evidence type="ECO:0000313" key="10">
    <source>
        <dbReference type="Proteomes" id="UP000190776"/>
    </source>
</evidence>
<dbReference type="AlphaFoldDB" id="A0A1S8BLN9"/>
<evidence type="ECO:0000313" key="9">
    <source>
        <dbReference type="EMBL" id="OMP88414.1"/>
    </source>
</evidence>